<dbReference type="Gene3D" id="1.10.530.10">
    <property type="match status" value="1"/>
</dbReference>
<protein>
    <recommendedName>
        <fullName evidence="3">Transglycosylase SLT domain-containing protein</fullName>
    </recommendedName>
</protein>
<dbReference type="InterPro" id="IPR008258">
    <property type="entry name" value="Transglycosylase_SLT_dom_1"/>
</dbReference>
<organism evidence="4 5">
    <name type="scientific">Tistrella mobilis</name>
    <dbReference type="NCBI Taxonomy" id="171437"/>
    <lineage>
        <taxon>Bacteria</taxon>
        <taxon>Pseudomonadati</taxon>
        <taxon>Pseudomonadota</taxon>
        <taxon>Alphaproteobacteria</taxon>
        <taxon>Geminicoccales</taxon>
        <taxon>Geminicoccaceae</taxon>
        <taxon>Tistrella</taxon>
    </lineage>
</organism>
<evidence type="ECO:0000313" key="5">
    <source>
        <dbReference type="Proteomes" id="UP000075787"/>
    </source>
</evidence>
<dbReference type="RefSeq" id="WP_062769311.1">
    <property type="nucleotide sequence ID" value="NZ_CP121045.1"/>
</dbReference>
<dbReference type="AlphaFoldDB" id="A0A162JU24"/>
<dbReference type="SUPFAM" id="SSF53955">
    <property type="entry name" value="Lysozyme-like"/>
    <property type="match status" value="1"/>
</dbReference>
<sequence>MSETPRPTSPERPRHAARRGAMLTAILMAGLAVFLGSAPARAGDDPDGKARDWMLCDQAISAAERRHGLPDGLLAAIALAESGRWSKERSARTAWPWTIYAEGRGRYLPSKAAALAEIRGLRAKGVRNIDIGCMQVNFHFHGEEFDDITQMIDPAYNADYAARFLKDLQGETATWTEAVGFYHSRTPSNSKPYRNRVLDFWLERNGHAPAGSASGKRTPAITTAAEDAAQRQAPAADETRLAAADMAPEAVGADDAPGAIAPRPAATRVHMPSPARGATLGPVTSSTRGVYRAPSGQVLRMMRPSGAIGLN</sequence>
<dbReference type="OrthoDB" id="5945995at2"/>
<dbReference type="InterPro" id="IPR006311">
    <property type="entry name" value="TAT_signal"/>
</dbReference>
<reference evidence="4 5" key="1">
    <citation type="submission" date="2015-12" db="EMBL/GenBank/DDBJ databases">
        <title>Genome sequence of Tistrella mobilis MCCC 1A02139.</title>
        <authorList>
            <person name="Lu L."/>
            <person name="Lai Q."/>
            <person name="Shao Z."/>
            <person name="Qian P."/>
        </authorList>
    </citation>
    <scope>NUCLEOTIDE SEQUENCE [LARGE SCALE GENOMIC DNA]</scope>
    <source>
        <strain evidence="4 5">MCCC 1A02139</strain>
    </source>
</reference>
<comment type="similarity">
    <text evidence="1">Belongs to the virb1 family.</text>
</comment>
<comment type="caution">
    <text evidence="4">The sequence shown here is derived from an EMBL/GenBank/DDBJ whole genome shotgun (WGS) entry which is preliminary data.</text>
</comment>
<dbReference type="EMBL" id="LPZR01000213">
    <property type="protein sequence ID" value="KYO49884.1"/>
    <property type="molecule type" value="Genomic_DNA"/>
</dbReference>
<feature type="domain" description="Transglycosylase SLT" evidence="3">
    <location>
        <begin position="59"/>
        <end position="184"/>
    </location>
</feature>
<dbReference type="PROSITE" id="PS51318">
    <property type="entry name" value="TAT"/>
    <property type="match status" value="1"/>
</dbReference>
<dbReference type="GeneID" id="97240471"/>
<accession>A0A162JU24</accession>
<evidence type="ECO:0000256" key="2">
    <source>
        <dbReference type="SAM" id="MobiDB-lite"/>
    </source>
</evidence>
<proteinExistence type="inferred from homology"/>
<evidence type="ECO:0000259" key="3">
    <source>
        <dbReference type="Pfam" id="PF01464"/>
    </source>
</evidence>
<evidence type="ECO:0000256" key="1">
    <source>
        <dbReference type="ARBA" id="ARBA00009387"/>
    </source>
</evidence>
<name>A0A162JU24_9PROT</name>
<feature type="region of interest" description="Disordered" evidence="2">
    <location>
        <begin position="269"/>
        <end position="289"/>
    </location>
</feature>
<evidence type="ECO:0000313" key="4">
    <source>
        <dbReference type="EMBL" id="KYO49884.1"/>
    </source>
</evidence>
<dbReference type="Pfam" id="PF01464">
    <property type="entry name" value="SLT"/>
    <property type="match status" value="1"/>
</dbReference>
<dbReference type="Proteomes" id="UP000075787">
    <property type="component" value="Unassembled WGS sequence"/>
</dbReference>
<dbReference type="InterPro" id="IPR023346">
    <property type="entry name" value="Lysozyme-like_dom_sf"/>
</dbReference>
<gene>
    <name evidence="4" type="ORF">AUP44_15230</name>
</gene>